<dbReference type="Pfam" id="PF02263">
    <property type="entry name" value="GBP"/>
    <property type="match status" value="1"/>
</dbReference>
<reference evidence="11" key="2">
    <citation type="submission" date="2020-12" db="UniProtKB">
        <authorList>
            <consortium name="WormBaseParasite"/>
        </authorList>
    </citation>
    <scope>IDENTIFICATION</scope>
</reference>
<dbReference type="GO" id="GO:0005525">
    <property type="term" value="F:GTP binding"/>
    <property type="evidence" value="ECO:0007669"/>
    <property type="project" value="UniProtKB-KW"/>
</dbReference>
<dbReference type="WBParaSite" id="SRAE_X000078300.1">
    <property type="protein sequence ID" value="SRAE_X000078300.1"/>
    <property type="gene ID" value="WBGene00266344"/>
</dbReference>
<evidence type="ECO:0000256" key="4">
    <source>
        <dbReference type="PROSITE-ProRule" id="PRU01052"/>
    </source>
</evidence>
<dbReference type="GO" id="GO:0003924">
    <property type="term" value="F:GTPase activity"/>
    <property type="evidence" value="ECO:0007669"/>
    <property type="project" value="InterPro"/>
</dbReference>
<feature type="domain" description="GB1/RHD3-type G" evidence="8">
    <location>
        <begin position="59"/>
        <end position="312"/>
    </location>
</feature>
<evidence type="ECO:0000256" key="1">
    <source>
        <dbReference type="ARBA" id="ARBA00022741"/>
    </source>
</evidence>
<dbReference type="FunFam" id="1.20.58.420:FF:000003">
    <property type="entry name" value="ATLastiN (Endoplasmic reticulum GTPase) related"/>
    <property type="match status" value="1"/>
</dbReference>
<sequence>MSFDFDLTAPFTPEFSTRDQIEHRHKIEPIQIVCPKEGGGFKLNENGLNSILKHNAIQNKKIVIVGIAGAFRKGKSFLLNFFLEYLYCLQKAQQNDVKLEWLTDETQVNGFHWKTGAKRDTVGIWMWGEPIMIEAINGEKYAVVLMDTQGTFDNISTYNQSTTIFALSTLLSSIQCYNLTENIPEDALQNLSLFVEYGRLALKESQYVGKPFQNLNFIIRDFKNPEEFPYGIEGGREFLSQVLEIHSDLEEELKDVRLQLQACFDEINCYLMPHPGHKVAERNSFRGHVKDIRSIFKEEVKKMVENLLNPHSLKPKSVNGRELTCKKMIEFTKQFVKVFEGSDIPQPKNILNANCHLLCIESAHEAKLAYCRGMNRATIDARMLSEKRLLEAHIKNGITALNIFDKCPKIGSSQVRSEYLARLQEDINAELERYKKLNEDKRVTGLASIALAYGDSIFFGLGLAGCSTIAIGGTYLTLTAGIVAGGIVAIPITFTTLFGIWSYVFINEKIKDCKNQISQESENKKEKENEKVGKIFKRV</sequence>
<dbReference type="WormBase" id="SRAE_X000078300">
    <property type="protein sequence ID" value="SRP09200"/>
    <property type="gene ID" value="WBGene00266344"/>
</dbReference>
<evidence type="ECO:0000256" key="2">
    <source>
        <dbReference type="ARBA" id="ARBA00022801"/>
    </source>
</evidence>
<dbReference type="InterPro" id="IPR030386">
    <property type="entry name" value="G_GB1_RHD3_dom"/>
</dbReference>
<dbReference type="InterPro" id="IPR036543">
    <property type="entry name" value="Guanylate-bd_C_sf"/>
</dbReference>
<evidence type="ECO:0000256" key="6">
    <source>
        <dbReference type="SAM" id="MobiDB-lite"/>
    </source>
</evidence>
<evidence type="ECO:0000313" key="12">
    <source>
        <dbReference type="WormBase" id="SRAE_X000078300"/>
    </source>
</evidence>
<dbReference type="Gene3D" id="3.40.50.300">
    <property type="entry name" value="P-loop containing nucleotide triphosphate hydrolases"/>
    <property type="match status" value="1"/>
</dbReference>
<keyword evidence="2" id="KW-0378">Hydrolase</keyword>
<keyword evidence="7" id="KW-0812">Transmembrane</keyword>
<dbReference type="Gene3D" id="1.20.58.420">
    <property type="entry name" value="AHSP"/>
    <property type="match status" value="1"/>
</dbReference>
<dbReference type="OrthoDB" id="7788754at2759"/>
<dbReference type="STRING" id="34506.A0A090N0X7"/>
<dbReference type="RefSeq" id="XP_024510654.1">
    <property type="nucleotide sequence ID" value="XM_024645169.1"/>
</dbReference>
<dbReference type="GeneID" id="36383838"/>
<evidence type="ECO:0000256" key="5">
    <source>
        <dbReference type="SAM" id="Coils"/>
    </source>
</evidence>
<dbReference type="SUPFAM" id="SSF52540">
    <property type="entry name" value="P-loop containing nucleoside triphosphate hydrolases"/>
    <property type="match status" value="1"/>
</dbReference>
<dbReference type="InterPro" id="IPR015894">
    <property type="entry name" value="Guanylate-bd_N"/>
</dbReference>
<dbReference type="PANTHER" id="PTHR10751">
    <property type="entry name" value="GUANYLATE BINDING PROTEIN"/>
    <property type="match status" value="1"/>
</dbReference>
<evidence type="ECO:0000313" key="10">
    <source>
        <dbReference type="Proteomes" id="UP000035682"/>
    </source>
</evidence>
<keyword evidence="7" id="KW-0472">Membrane</keyword>
<protein>
    <submittedName>
        <fullName evidence="9 11">Atlastin</fullName>
    </submittedName>
</protein>
<evidence type="ECO:0000313" key="9">
    <source>
        <dbReference type="EMBL" id="CEF71458.1"/>
    </source>
</evidence>
<name>A0A090N0X7_STRRB</name>
<feature type="coiled-coil region" evidence="5">
    <location>
        <begin position="239"/>
        <end position="266"/>
    </location>
</feature>
<proteinExistence type="inferred from homology"/>
<evidence type="ECO:0000259" key="8">
    <source>
        <dbReference type="PROSITE" id="PS51715"/>
    </source>
</evidence>
<dbReference type="AlphaFoldDB" id="A0A090N0X7"/>
<keyword evidence="5" id="KW-0175">Coiled coil</keyword>
<keyword evidence="7" id="KW-1133">Transmembrane helix</keyword>
<dbReference type="InterPro" id="IPR027417">
    <property type="entry name" value="P-loop_NTPase"/>
</dbReference>
<accession>A0A090N0X7</accession>
<dbReference type="EMBL" id="LN609530">
    <property type="protein sequence ID" value="CEF71458.1"/>
    <property type="molecule type" value="Genomic_DNA"/>
</dbReference>
<feature type="region of interest" description="Disordered" evidence="6">
    <location>
        <begin position="519"/>
        <end position="539"/>
    </location>
</feature>
<dbReference type="Proteomes" id="UP000035682">
    <property type="component" value="Unplaced"/>
</dbReference>
<evidence type="ECO:0000313" key="11">
    <source>
        <dbReference type="WBParaSite" id="SRAE_X000078300.1"/>
    </source>
</evidence>
<feature type="transmembrane region" description="Helical" evidence="7">
    <location>
        <begin position="482"/>
        <end position="506"/>
    </location>
</feature>
<dbReference type="PROSITE" id="PS51715">
    <property type="entry name" value="G_GB1_RHD3"/>
    <property type="match status" value="1"/>
</dbReference>
<feature type="compositionally biased region" description="Basic and acidic residues" evidence="6">
    <location>
        <begin position="521"/>
        <end position="533"/>
    </location>
</feature>
<keyword evidence="3" id="KW-0342">GTP-binding</keyword>
<keyword evidence="1" id="KW-0547">Nucleotide-binding</keyword>
<evidence type="ECO:0000256" key="7">
    <source>
        <dbReference type="SAM" id="Phobius"/>
    </source>
</evidence>
<dbReference type="CDD" id="cd01851">
    <property type="entry name" value="GBP"/>
    <property type="match status" value="1"/>
</dbReference>
<dbReference type="OMA" id="DQIEHRH"/>
<comment type="similarity">
    <text evidence="4">Belongs to the TRAFAC class dynamin-like GTPase superfamily. GB1/RHD3 GTPase family.</text>
</comment>
<dbReference type="SUPFAM" id="SSF48340">
    <property type="entry name" value="Interferon-induced guanylate-binding protein 1 (GBP1), C-terminal domain"/>
    <property type="match status" value="1"/>
</dbReference>
<dbReference type="FunFam" id="3.40.50.300:FF:003207">
    <property type="entry name" value="ATLastiN (Endoplasmic reticulum GTPase) related"/>
    <property type="match status" value="1"/>
</dbReference>
<reference evidence="9 10" key="1">
    <citation type="submission" date="2014-09" db="EMBL/GenBank/DDBJ databases">
        <authorList>
            <person name="Martin A.A."/>
        </authorList>
    </citation>
    <scope>NUCLEOTIDE SEQUENCE</scope>
    <source>
        <strain evidence="10">ED321</strain>
        <strain evidence="9">ED321 Heterogonic</strain>
    </source>
</reference>
<dbReference type="CTD" id="36383838"/>
<organism evidence="9">
    <name type="scientific">Strongyloides ratti</name>
    <name type="common">Parasitic roundworm</name>
    <dbReference type="NCBI Taxonomy" id="34506"/>
    <lineage>
        <taxon>Eukaryota</taxon>
        <taxon>Metazoa</taxon>
        <taxon>Ecdysozoa</taxon>
        <taxon>Nematoda</taxon>
        <taxon>Chromadorea</taxon>
        <taxon>Rhabditida</taxon>
        <taxon>Tylenchina</taxon>
        <taxon>Panagrolaimomorpha</taxon>
        <taxon>Strongyloidoidea</taxon>
        <taxon>Strongyloididae</taxon>
        <taxon>Strongyloides</taxon>
    </lineage>
</organism>
<gene>
    <name evidence="9 11 12" type="ORF">SRAE_X000078300</name>
</gene>
<evidence type="ECO:0000256" key="3">
    <source>
        <dbReference type="ARBA" id="ARBA00023134"/>
    </source>
</evidence>
<feature type="transmembrane region" description="Helical" evidence="7">
    <location>
        <begin position="443"/>
        <end position="476"/>
    </location>
</feature>
<keyword evidence="10" id="KW-1185">Reference proteome</keyword>